<dbReference type="SUPFAM" id="SSF103473">
    <property type="entry name" value="MFS general substrate transporter"/>
    <property type="match status" value="1"/>
</dbReference>
<feature type="transmembrane region" description="Helical" evidence="2">
    <location>
        <begin position="270"/>
        <end position="288"/>
    </location>
</feature>
<feature type="transmembrane region" description="Helical" evidence="2">
    <location>
        <begin position="242"/>
        <end position="261"/>
    </location>
</feature>
<feature type="transmembrane region" description="Helical" evidence="2">
    <location>
        <begin position="34"/>
        <end position="51"/>
    </location>
</feature>
<feature type="transmembrane region" description="Helical" evidence="2">
    <location>
        <begin position="142"/>
        <end position="161"/>
    </location>
</feature>
<feature type="transmembrane region" description="Helical" evidence="2">
    <location>
        <begin position="98"/>
        <end position="121"/>
    </location>
</feature>
<protein>
    <submittedName>
        <fullName evidence="3">Sugar:cation symporter</fullName>
    </submittedName>
</protein>
<feature type="transmembrane region" description="Helical" evidence="2">
    <location>
        <begin position="294"/>
        <end position="314"/>
    </location>
</feature>
<feature type="transmembrane region" description="Helical" evidence="2">
    <location>
        <begin position="335"/>
        <end position="355"/>
    </location>
</feature>
<evidence type="ECO:0000313" key="3">
    <source>
        <dbReference type="EMBL" id="NHQ74507.1"/>
    </source>
</evidence>
<dbReference type="Gene3D" id="1.20.1250.20">
    <property type="entry name" value="MFS general substrate transporter like domains"/>
    <property type="match status" value="2"/>
</dbReference>
<keyword evidence="2" id="KW-0472">Membrane</keyword>
<feature type="transmembrane region" description="Helical" evidence="2">
    <location>
        <begin position="370"/>
        <end position="393"/>
    </location>
</feature>
<evidence type="ECO:0000313" key="4">
    <source>
        <dbReference type="Proteomes" id="UP000639775"/>
    </source>
</evidence>
<comment type="similarity">
    <text evidence="1">Belongs to the sodium:galactoside symporter (TC 2.A.2) family.</text>
</comment>
<dbReference type="RefSeq" id="WP_167195833.1">
    <property type="nucleotide sequence ID" value="NZ_JAAORB010000012.1"/>
</dbReference>
<evidence type="ECO:0000256" key="2">
    <source>
        <dbReference type="SAM" id="Phobius"/>
    </source>
</evidence>
<feature type="transmembrane region" description="Helical" evidence="2">
    <location>
        <begin position="208"/>
        <end position="230"/>
    </location>
</feature>
<dbReference type="EMBL" id="JAAORB010000012">
    <property type="protein sequence ID" value="NHQ74507.1"/>
    <property type="molecule type" value="Genomic_DNA"/>
</dbReference>
<keyword evidence="4" id="KW-1185">Reference proteome</keyword>
<feature type="transmembrane region" description="Helical" evidence="2">
    <location>
        <begin position="167"/>
        <end position="188"/>
    </location>
</feature>
<keyword evidence="2" id="KW-1133">Transmembrane helix</keyword>
<dbReference type="AlphaFoldDB" id="A0A967EJF1"/>
<dbReference type="GO" id="GO:0015293">
    <property type="term" value="F:symporter activity"/>
    <property type="evidence" value="ECO:0007669"/>
    <property type="project" value="InterPro"/>
</dbReference>
<gene>
    <name evidence="3" type="ORF">HAT86_08515</name>
</gene>
<dbReference type="PANTHER" id="PTHR11328:SF24">
    <property type="entry name" value="MAJOR FACILITATOR SUPERFAMILY (MFS) PROFILE DOMAIN-CONTAINING PROTEIN"/>
    <property type="match status" value="1"/>
</dbReference>
<organism evidence="3 4">
    <name type="scientific">Roseovarius gahaiensis</name>
    <dbReference type="NCBI Taxonomy" id="2716691"/>
    <lineage>
        <taxon>Bacteria</taxon>
        <taxon>Pseudomonadati</taxon>
        <taxon>Pseudomonadota</taxon>
        <taxon>Alphaproteobacteria</taxon>
        <taxon>Rhodobacterales</taxon>
        <taxon>Roseobacteraceae</taxon>
        <taxon>Roseovarius</taxon>
    </lineage>
</organism>
<dbReference type="InterPro" id="IPR039672">
    <property type="entry name" value="MFS_2"/>
</dbReference>
<sequence>MAPRLPSYALFAALLASAGLPIYIHAPKFYVDEYGVSLAALGTVLFGLRLLDVVQDPLLGRLAERLRAMRGLSVMAAGLAMAAAMLGLFAIQPPVAPLVWFAVMLTVVFSCFSYLTICFYAQGVSAAGHMAGDQGHLRLARWRETGALLGICAASVAPLALDGYAGFALAFALLAVAALWSMLGQWRAVVVDSTGFGPVLRDRVTRKLLAVALVNAAPVAVSSTLFLFFVESRLQAPGWEGPFLLLFFLSAAVAAPAWGWLAERWGAKRVLLGGMVLSIAAFGMAVTLGAGDVWAFAVICVASGAALGADMTLLPALFARRMERVSPGATEGFSLWSFVSKFTLALAAVALLPLLDVGGFQAGQDNPDDALLLLSLLYGALPCALKLVAIVLLSTTKIDDSVRPSSLVIPKRSPTQ</sequence>
<proteinExistence type="inferred from homology"/>
<dbReference type="PANTHER" id="PTHR11328">
    <property type="entry name" value="MAJOR FACILITATOR SUPERFAMILY DOMAIN-CONTAINING PROTEIN"/>
    <property type="match status" value="1"/>
</dbReference>
<feature type="transmembrane region" description="Helical" evidence="2">
    <location>
        <begin position="72"/>
        <end position="92"/>
    </location>
</feature>
<name>A0A967EJF1_9RHOB</name>
<dbReference type="Pfam" id="PF13347">
    <property type="entry name" value="MFS_2"/>
    <property type="match status" value="1"/>
</dbReference>
<dbReference type="GO" id="GO:0008643">
    <property type="term" value="P:carbohydrate transport"/>
    <property type="evidence" value="ECO:0007669"/>
    <property type="project" value="InterPro"/>
</dbReference>
<dbReference type="Proteomes" id="UP000639775">
    <property type="component" value="Unassembled WGS sequence"/>
</dbReference>
<accession>A0A967EJF1</accession>
<keyword evidence="2" id="KW-0812">Transmembrane</keyword>
<dbReference type="GO" id="GO:0005886">
    <property type="term" value="C:plasma membrane"/>
    <property type="evidence" value="ECO:0007669"/>
    <property type="project" value="TreeGrafter"/>
</dbReference>
<dbReference type="InterPro" id="IPR036259">
    <property type="entry name" value="MFS_trans_sf"/>
</dbReference>
<comment type="caution">
    <text evidence="3">The sequence shown here is derived from an EMBL/GenBank/DDBJ whole genome shotgun (WGS) entry which is preliminary data.</text>
</comment>
<reference evidence="3" key="1">
    <citation type="submission" date="2020-03" db="EMBL/GenBank/DDBJ databases">
        <title>Roseovarius gahaiensis sp. nov., isolated from Gahai Saline Lake, China.</title>
        <authorList>
            <person name="Sun X."/>
        </authorList>
    </citation>
    <scope>NUCLEOTIDE SEQUENCE</scope>
    <source>
        <strain evidence="3">GH877</strain>
    </source>
</reference>
<evidence type="ECO:0000256" key="1">
    <source>
        <dbReference type="ARBA" id="ARBA00009617"/>
    </source>
</evidence>